<keyword evidence="2" id="KW-1185">Reference proteome</keyword>
<proteinExistence type="predicted"/>
<comment type="caution">
    <text evidence="1">The sequence shown here is derived from an EMBL/GenBank/DDBJ whole genome shotgun (WGS) entry which is preliminary data.</text>
</comment>
<evidence type="ECO:0000313" key="1">
    <source>
        <dbReference type="EMBL" id="RIH64322.1"/>
    </source>
</evidence>
<dbReference type="AlphaFoldDB" id="A0A399D0R4"/>
<dbReference type="Proteomes" id="UP000266441">
    <property type="component" value="Unassembled WGS sequence"/>
</dbReference>
<organism evidence="1 2">
    <name type="scientific">Mariniphaga sediminis</name>
    <dbReference type="NCBI Taxonomy" id="1628158"/>
    <lineage>
        <taxon>Bacteria</taxon>
        <taxon>Pseudomonadati</taxon>
        <taxon>Bacteroidota</taxon>
        <taxon>Bacteroidia</taxon>
        <taxon>Marinilabiliales</taxon>
        <taxon>Prolixibacteraceae</taxon>
        <taxon>Mariniphaga</taxon>
    </lineage>
</organism>
<protein>
    <submittedName>
        <fullName evidence="1">Uncharacterized protein</fullName>
    </submittedName>
</protein>
<sequence>MNLGEKSDGRKYSRVLRRSVAILDYLNKDRVFSFKEIATEINASKNDKFIEFYNSRTDEQMSVYRIMDYIRYLEHLKSFVKIENDKYKLNFNKPNNDSQWIIKLSDQALEHISSTLNLDAAKAIEKLKKIITENFQNNEIPTIDSIIEELNIDTNKSKELIRWSLYVFLDSPICPFELKRNPFIIIKNHNHD</sequence>
<name>A0A399D0R4_9BACT</name>
<dbReference type="EMBL" id="QWET01000011">
    <property type="protein sequence ID" value="RIH64322.1"/>
    <property type="molecule type" value="Genomic_DNA"/>
</dbReference>
<reference evidence="1 2" key="1">
    <citation type="journal article" date="2015" name="Int. J. Syst. Evol. Microbiol.">
        <title>Mariniphaga sediminis sp. nov., isolated from coastal sediment.</title>
        <authorList>
            <person name="Wang F.Q."/>
            <person name="Shen Q.Y."/>
            <person name="Chen G.J."/>
            <person name="Du Z.J."/>
        </authorList>
    </citation>
    <scope>NUCLEOTIDE SEQUENCE [LARGE SCALE GENOMIC DNA]</scope>
    <source>
        <strain evidence="1 2">SY21</strain>
    </source>
</reference>
<gene>
    <name evidence="1" type="ORF">D1164_14605</name>
</gene>
<evidence type="ECO:0000313" key="2">
    <source>
        <dbReference type="Proteomes" id="UP000266441"/>
    </source>
</evidence>
<dbReference type="RefSeq" id="WP_119350748.1">
    <property type="nucleotide sequence ID" value="NZ_QWET01000011.1"/>
</dbReference>
<accession>A0A399D0R4</accession>